<evidence type="ECO:0000313" key="3">
    <source>
        <dbReference type="Proteomes" id="UP000199696"/>
    </source>
</evidence>
<reference evidence="3" key="1">
    <citation type="submission" date="2016-06" db="EMBL/GenBank/DDBJ databases">
        <authorList>
            <person name="Varghese N."/>
            <person name="Submissions Spin"/>
        </authorList>
    </citation>
    <scope>NUCLEOTIDE SEQUENCE [LARGE SCALE GENOMIC DNA]</scope>
    <source>
        <strain evidence="3">DSM 44814</strain>
    </source>
</reference>
<dbReference type="Proteomes" id="UP000199696">
    <property type="component" value="Unassembled WGS sequence"/>
</dbReference>
<proteinExistence type="predicted"/>
<protein>
    <submittedName>
        <fullName evidence="2">Uncharacterized protein</fullName>
    </submittedName>
</protein>
<name>A0A1C6TUX3_9ACTN</name>
<organism evidence="2 3">
    <name type="scientific">Micromonospora eburnea</name>
    <dbReference type="NCBI Taxonomy" id="227316"/>
    <lineage>
        <taxon>Bacteria</taxon>
        <taxon>Bacillati</taxon>
        <taxon>Actinomycetota</taxon>
        <taxon>Actinomycetes</taxon>
        <taxon>Micromonosporales</taxon>
        <taxon>Micromonosporaceae</taxon>
        <taxon>Micromonospora</taxon>
    </lineage>
</organism>
<evidence type="ECO:0000313" key="2">
    <source>
        <dbReference type="EMBL" id="SCL45584.1"/>
    </source>
</evidence>
<feature type="compositionally biased region" description="Low complexity" evidence="1">
    <location>
        <begin position="52"/>
        <end position="70"/>
    </location>
</feature>
<feature type="compositionally biased region" description="Basic residues" evidence="1">
    <location>
        <begin position="88"/>
        <end position="98"/>
    </location>
</feature>
<dbReference type="AlphaFoldDB" id="A0A1C6TUX3"/>
<dbReference type="EMBL" id="FMHY01000002">
    <property type="protein sequence ID" value="SCL45584.1"/>
    <property type="molecule type" value="Genomic_DNA"/>
</dbReference>
<sequence length="276" mass="29329">MVRGPSRAAPARLPVSSRAGATQPGDARPGGSLAGTGNDRHHYGQVNEHARPAQGQAAGQQASPQPAQRAVVNTHGHRADGLAEPQRIKTHHRQRHRSAQVVRRLNSPTNGPSCGCLPSLHAPYSVGTNNGRHPAVGCLPAACVADRAGRRCGNVFPLRPGNPMESTPDLQRISHRVLPTVRPSAKGPPASLDVPARPLRAGRRFFPSRSHTETGDSECGRGRWGKRRLPGKCQRLAALRRPWLARSGDGEQDRCGGAVLGAEVGDKAAQPAERVQ</sequence>
<evidence type="ECO:0000256" key="1">
    <source>
        <dbReference type="SAM" id="MobiDB-lite"/>
    </source>
</evidence>
<gene>
    <name evidence="2" type="ORF">GA0070604_1028</name>
</gene>
<keyword evidence="3" id="KW-1185">Reference proteome</keyword>
<accession>A0A1C6TUX3</accession>
<feature type="region of interest" description="Disordered" evidence="1">
    <location>
        <begin position="1"/>
        <end position="101"/>
    </location>
</feature>